<keyword evidence="2" id="KW-1185">Reference proteome</keyword>
<accession>A0A1I0QVL3</accession>
<dbReference type="OrthoDB" id="9554435at2"/>
<name>A0A1I0QVL3_9RHOB</name>
<dbReference type="STRING" id="364200.SAMN04488515_2232"/>
<sequence length="100" mass="11968">MRRSFWKPARSAKKERPWWHYFDEPSSGKIYSQPVGKPEFNVGDVVRLRARPEKRRRVVGVEWHKFRNCYCYLIEVTENGRLAPVSPYWFAPQLSLVERG</sequence>
<evidence type="ECO:0000313" key="2">
    <source>
        <dbReference type="Proteomes" id="UP000199167"/>
    </source>
</evidence>
<proteinExistence type="predicted"/>
<gene>
    <name evidence="1" type="ORF">SAMN04488515_2232</name>
</gene>
<dbReference type="RefSeq" id="WP_131801600.1">
    <property type="nucleotide sequence ID" value="NZ_FOIZ01000001.1"/>
</dbReference>
<evidence type="ECO:0000313" key="1">
    <source>
        <dbReference type="EMBL" id="SEW31499.1"/>
    </source>
</evidence>
<dbReference type="Proteomes" id="UP000199167">
    <property type="component" value="Unassembled WGS sequence"/>
</dbReference>
<reference evidence="1 2" key="1">
    <citation type="submission" date="2016-10" db="EMBL/GenBank/DDBJ databases">
        <authorList>
            <person name="de Groot N.N."/>
        </authorList>
    </citation>
    <scope>NUCLEOTIDE SEQUENCE [LARGE SCALE GENOMIC DNA]</scope>
    <source>
        <strain evidence="1 2">DSM 17925</strain>
    </source>
</reference>
<organism evidence="1 2">
    <name type="scientific">Cognatiyoonia koreensis</name>
    <dbReference type="NCBI Taxonomy" id="364200"/>
    <lineage>
        <taxon>Bacteria</taxon>
        <taxon>Pseudomonadati</taxon>
        <taxon>Pseudomonadota</taxon>
        <taxon>Alphaproteobacteria</taxon>
        <taxon>Rhodobacterales</taxon>
        <taxon>Paracoccaceae</taxon>
        <taxon>Cognatiyoonia</taxon>
    </lineage>
</organism>
<protein>
    <submittedName>
        <fullName evidence="1">Uncharacterized protein</fullName>
    </submittedName>
</protein>
<dbReference type="EMBL" id="FOIZ01000001">
    <property type="protein sequence ID" value="SEW31499.1"/>
    <property type="molecule type" value="Genomic_DNA"/>
</dbReference>
<dbReference type="AlphaFoldDB" id="A0A1I0QVL3"/>